<dbReference type="GO" id="GO:0003677">
    <property type="term" value="F:DNA binding"/>
    <property type="evidence" value="ECO:0007669"/>
    <property type="project" value="UniProtKB-KW"/>
</dbReference>
<dbReference type="GO" id="GO:0006352">
    <property type="term" value="P:DNA-templated transcription initiation"/>
    <property type="evidence" value="ECO:0007669"/>
    <property type="project" value="InterPro"/>
</dbReference>
<evidence type="ECO:0000256" key="6">
    <source>
        <dbReference type="RuleBase" id="RU000716"/>
    </source>
</evidence>
<dbReference type="PANTHER" id="PTHR43133">
    <property type="entry name" value="RNA POLYMERASE ECF-TYPE SIGMA FACTO"/>
    <property type="match status" value="1"/>
</dbReference>
<keyword evidence="5 6" id="KW-0804">Transcription</keyword>
<dbReference type="Gene3D" id="1.10.10.10">
    <property type="entry name" value="Winged helix-like DNA-binding domain superfamily/Winged helix DNA-binding domain"/>
    <property type="match status" value="1"/>
</dbReference>
<dbReference type="GO" id="GO:0016987">
    <property type="term" value="F:sigma factor activity"/>
    <property type="evidence" value="ECO:0007669"/>
    <property type="project" value="UniProtKB-KW"/>
</dbReference>
<proteinExistence type="inferred from homology"/>
<evidence type="ECO:0000259" key="7">
    <source>
        <dbReference type="Pfam" id="PF04542"/>
    </source>
</evidence>
<dbReference type="InterPro" id="IPR013249">
    <property type="entry name" value="RNA_pol_sigma70_r4_t2"/>
</dbReference>
<sequence>MSERGDEELVVLSQNGDAHAFAELVERYKGMVFTLTYRMLGDMNAAEDIAQEVFVRAYKALPRFRREAKFSTWLYRICYNLCLTVIKKRRNEFSYTRAQVEPGESVEESYEKRELQKKVRELMSELPPTYSSAITLRHIHGLSYDEISQVLGQPLGTTKSTISRAREMLKKLALEKIGWEVIREVL</sequence>
<dbReference type="SUPFAM" id="SSF88659">
    <property type="entry name" value="Sigma3 and sigma4 domains of RNA polymerase sigma factors"/>
    <property type="match status" value="1"/>
</dbReference>
<name>A0A0S7WL11_UNCT6</name>
<evidence type="ECO:0000259" key="8">
    <source>
        <dbReference type="Pfam" id="PF08281"/>
    </source>
</evidence>
<dbReference type="InterPro" id="IPR014284">
    <property type="entry name" value="RNA_pol_sigma-70_dom"/>
</dbReference>
<dbReference type="InterPro" id="IPR013325">
    <property type="entry name" value="RNA_pol_sigma_r2"/>
</dbReference>
<dbReference type="CDD" id="cd06171">
    <property type="entry name" value="Sigma70_r4"/>
    <property type="match status" value="1"/>
</dbReference>
<dbReference type="InterPro" id="IPR036388">
    <property type="entry name" value="WH-like_DNA-bd_sf"/>
</dbReference>
<dbReference type="Proteomes" id="UP000051124">
    <property type="component" value="Unassembled WGS sequence"/>
</dbReference>
<feature type="domain" description="RNA polymerase sigma factor 70 region 4 type 2" evidence="8">
    <location>
        <begin position="118"/>
        <end position="169"/>
    </location>
</feature>
<evidence type="ECO:0000256" key="4">
    <source>
        <dbReference type="ARBA" id="ARBA00023125"/>
    </source>
</evidence>
<dbReference type="InterPro" id="IPR007627">
    <property type="entry name" value="RNA_pol_sigma70_r2"/>
</dbReference>
<dbReference type="PROSITE" id="PS01063">
    <property type="entry name" value="SIGMA70_ECF"/>
    <property type="match status" value="1"/>
</dbReference>
<dbReference type="InterPro" id="IPR013324">
    <property type="entry name" value="RNA_pol_sigma_r3/r4-like"/>
</dbReference>
<evidence type="ECO:0000313" key="10">
    <source>
        <dbReference type="Proteomes" id="UP000051124"/>
    </source>
</evidence>
<dbReference type="SUPFAM" id="SSF88946">
    <property type="entry name" value="Sigma2 domain of RNA polymerase sigma factors"/>
    <property type="match status" value="1"/>
</dbReference>
<organism evidence="9 10">
    <name type="scientific">candidate division TA06 bacterium DG_26</name>
    <dbReference type="NCBI Taxonomy" id="1703771"/>
    <lineage>
        <taxon>Bacteria</taxon>
        <taxon>Bacteria division TA06</taxon>
    </lineage>
</organism>
<evidence type="ECO:0000313" key="9">
    <source>
        <dbReference type="EMBL" id="KPJ50755.1"/>
    </source>
</evidence>
<dbReference type="NCBIfam" id="TIGR02937">
    <property type="entry name" value="sigma70-ECF"/>
    <property type="match status" value="1"/>
</dbReference>
<keyword evidence="2 6" id="KW-0805">Transcription regulation</keyword>
<evidence type="ECO:0000256" key="2">
    <source>
        <dbReference type="ARBA" id="ARBA00023015"/>
    </source>
</evidence>
<accession>A0A0S7WL11</accession>
<dbReference type="InterPro" id="IPR000838">
    <property type="entry name" value="RNA_pol_sigma70_ECF_CS"/>
</dbReference>
<dbReference type="InterPro" id="IPR039425">
    <property type="entry name" value="RNA_pol_sigma-70-like"/>
</dbReference>
<feature type="domain" description="RNA polymerase sigma-70 region 2" evidence="7">
    <location>
        <begin position="24"/>
        <end position="90"/>
    </location>
</feature>
<protein>
    <recommendedName>
        <fullName evidence="6">RNA polymerase sigma factor</fullName>
    </recommendedName>
</protein>
<dbReference type="PANTHER" id="PTHR43133:SF51">
    <property type="entry name" value="RNA POLYMERASE SIGMA FACTOR"/>
    <property type="match status" value="1"/>
</dbReference>
<keyword evidence="4 6" id="KW-0238">DNA-binding</keyword>
<gene>
    <name evidence="9" type="ORF">AMJ40_02005</name>
</gene>
<evidence type="ECO:0000256" key="1">
    <source>
        <dbReference type="ARBA" id="ARBA00010641"/>
    </source>
</evidence>
<dbReference type="AlphaFoldDB" id="A0A0S7WL11"/>
<comment type="caution">
    <text evidence="9">The sequence shown here is derived from an EMBL/GenBank/DDBJ whole genome shotgun (WGS) entry which is preliminary data.</text>
</comment>
<reference evidence="9 10" key="1">
    <citation type="journal article" date="2015" name="Microbiome">
        <title>Genomic resolution of linkages in carbon, nitrogen, and sulfur cycling among widespread estuary sediment bacteria.</title>
        <authorList>
            <person name="Baker B.J."/>
            <person name="Lazar C.S."/>
            <person name="Teske A.P."/>
            <person name="Dick G.J."/>
        </authorList>
    </citation>
    <scope>NUCLEOTIDE SEQUENCE [LARGE SCALE GENOMIC DNA]</scope>
    <source>
        <strain evidence="9">DG_26</strain>
    </source>
</reference>
<dbReference type="Gene3D" id="1.10.1740.10">
    <property type="match status" value="1"/>
</dbReference>
<evidence type="ECO:0000256" key="3">
    <source>
        <dbReference type="ARBA" id="ARBA00023082"/>
    </source>
</evidence>
<dbReference type="Pfam" id="PF08281">
    <property type="entry name" value="Sigma70_r4_2"/>
    <property type="match status" value="1"/>
</dbReference>
<keyword evidence="3 6" id="KW-0731">Sigma factor</keyword>
<dbReference type="EMBL" id="LIZT01000013">
    <property type="protein sequence ID" value="KPJ50755.1"/>
    <property type="molecule type" value="Genomic_DNA"/>
</dbReference>
<comment type="similarity">
    <text evidence="1 6">Belongs to the sigma-70 factor family. ECF subfamily.</text>
</comment>
<evidence type="ECO:0000256" key="5">
    <source>
        <dbReference type="ARBA" id="ARBA00023163"/>
    </source>
</evidence>
<dbReference type="Pfam" id="PF04542">
    <property type="entry name" value="Sigma70_r2"/>
    <property type="match status" value="1"/>
</dbReference>